<dbReference type="PROSITE" id="PS50931">
    <property type="entry name" value="HTH_LYSR"/>
    <property type="match status" value="1"/>
</dbReference>
<dbReference type="GO" id="GO:0003677">
    <property type="term" value="F:DNA binding"/>
    <property type="evidence" value="ECO:0007669"/>
    <property type="project" value="UniProtKB-KW"/>
</dbReference>
<dbReference type="Proteomes" id="UP000260025">
    <property type="component" value="Unassembled WGS sequence"/>
</dbReference>
<accession>A0A3E2VX57</accession>
<dbReference type="GO" id="GO:0003700">
    <property type="term" value="F:DNA-binding transcription factor activity"/>
    <property type="evidence" value="ECO:0007669"/>
    <property type="project" value="InterPro"/>
</dbReference>
<dbReference type="InterPro" id="IPR050950">
    <property type="entry name" value="HTH-type_LysR_regulators"/>
</dbReference>
<organism evidence="6 7">
    <name type="scientific">Clostridium innocuum</name>
    <dbReference type="NCBI Taxonomy" id="1522"/>
    <lineage>
        <taxon>Bacteria</taxon>
        <taxon>Bacillati</taxon>
        <taxon>Bacillota</taxon>
        <taxon>Clostridia</taxon>
        <taxon>Eubacteriales</taxon>
        <taxon>Clostridiaceae</taxon>
        <taxon>Clostridium</taxon>
    </lineage>
</organism>
<protein>
    <submittedName>
        <fullName evidence="6">LysR family transcriptional regulator</fullName>
    </submittedName>
</protein>
<evidence type="ECO:0000313" key="6">
    <source>
        <dbReference type="EMBL" id="RGC15860.1"/>
    </source>
</evidence>
<dbReference type="Pfam" id="PF03466">
    <property type="entry name" value="LysR_substrate"/>
    <property type="match status" value="1"/>
</dbReference>
<dbReference type="CDD" id="cd05466">
    <property type="entry name" value="PBP2_LTTR_substrate"/>
    <property type="match status" value="1"/>
</dbReference>
<dbReference type="InterPro" id="IPR036388">
    <property type="entry name" value="WH-like_DNA-bd_sf"/>
</dbReference>
<dbReference type="Gene3D" id="1.10.10.10">
    <property type="entry name" value="Winged helix-like DNA-binding domain superfamily/Winged helix DNA-binding domain"/>
    <property type="match status" value="1"/>
</dbReference>
<dbReference type="SUPFAM" id="SSF53850">
    <property type="entry name" value="Periplasmic binding protein-like II"/>
    <property type="match status" value="1"/>
</dbReference>
<dbReference type="GO" id="GO:0005829">
    <property type="term" value="C:cytosol"/>
    <property type="evidence" value="ECO:0007669"/>
    <property type="project" value="TreeGrafter"/>
</dbReference>
<reference evidence="6 7" key="1">
    <citation type="submission" date="2018-08" db="EMBL/GenBank/DDBJ databases">
        <title>A genome reference for cultivated species of the human gut microbiota.</title>
        <authorList>
            <person name="Zou Y."/>
            <person name="Xue W."/>
            <person name="Luo G."/>
        </authorList>
    </citation>
    <scope>NUCLEOTIDE SEQUENCE [LARGE SCALE GENOMIC DNA]</scope>
    <source>
        <strain evidence="6 7">OF01-2LB</strain>
    </source>
</reference>
<proteinExistence type="inferred from homology"/>
<evidence type="ECO:0000313" key="7">
    <source>
        <dbReference type="Proteomes" id="UP000260025"/>
    </source>
</evidence>
<evidence type="ECO:0000256" key="2">
    <source>
        <dbReference type="ARBA" id="ARBA00023015"/>
    </source>
</evidence>
<evidence type="ECO:0000256" key="1">
    <source>
        <dbReference type="ARBA" id="ARBA00009437"/>
    </source>
</evidence>
<dbReference type="Pfam" id="PF00126">
    <property type="entry name" value="HTH_1"/>
    <property type="match status" value="1"/>
</dbReference>
<dbReference type="AlphaFoldDB" id="A0A3E2VX57"/>
<dbReference type="SUPFAM" id="SSF46785">
    <property type="entry name" value="Winged helix' DNA-binding domain"/>
    <property type="match status" value="1"/>
</dbReference>
<dbReference type="PRINTS" id="PR00039">
    <property type="entry name" value="HTHLYSR"/>
</dbReference>
<dbReference type="InterPro" id="IPR005119">
    <property type="entry name" value="LysR_subst-bd"/>
</dbReference>
<comment type="similarity">
    <text evidence="1">Belongs to the LysR transcriptional regulatory family.</text>
</comment>
<dbReference type="PANTHER" id="PTHR30419:SF30">
    <property type="entry name" value="LYSR FAMILY TRANSCRIPTIONAL REGULATOR"/>
    <property type="match status" value="1"/>
</dbReference>
<keyword evidence="4" id="KW-0804">Transcription</keyword>
<dbReference type="RefSeq" id="WP_117442956.1">
    <property type="nucleotide sequence ID" value="NZ_JAJFEN010000009.1"/>
</dbReference>
<dbReference type="InterPro" id="IPR000847">
    <property type="entry name" value="LysR_HTH_N"/>
</dbReference>
<dbReference type="InterPro" id="IPR036390">
    <property type="entry name" value="WH_DNA-bd_sf"/>
</dbReference>
<name>A0A3E2VX57_CLOIN</name>
<dbReference type="FunFam" id="1.10.10.10:FF:000001">
    <property type="entry name" value="LysR family transcriptional regulator"/>
    <property type="match status" value="1"/>
</dbReference>
<keyword evidence="3" id="KW-0238">DNA-binding</keyword>
<comment type="caution">
    <text evidence="6">The sequence shown here is derived from an EMBL/GenBank/DDBJ whole genome shotgun (WGS) entry which is preliminary data.</text>
</comment>
<keyword evidence="2" id="KW-0805">Transcription regulation</keyword>
<feature type="domain" description="HTH lysR-type" evidence="5">
    <location>
        <begin position="7"/>
        <end position="64"/>
    </location>
</feature>
<evidence type="ECO:0000256" key="3">
    <source>
        <dbReference type="ARBA" id="ARBA00023125"/>
    </source>
</evidence>
<evidence type="ECO:0000259" key="5">
    <source>
        <dbReference type="PROSITE" id="PS50931"/>
    </source>
</evidence>
<dbReference type="Gene3D" id="3.40.190.290">
    <property type="match status" value="1"/>
</dbReference>
<dbReference type="PANTHER" id="PTHR30419">
    <property type="entry name" value="HTH-TYPE TRANSCRIPTIONAL REGULATOR YBHD"/>
    <property type="match status" value="1"/>
</dbReference>
<dbReference type="OrthoDB" id="1652954at2"/>
<sequence length="315" mass="36570">MKPLFDLSFRKIQYYLMVVEEGSLTRAAKRLFISQPMLSKAVKELEQELAIQLFKREGKYLEVTFAGRYLYEQWYTLLDQMERVLAETRELANEKKHTIYAGCEHIMVLGANALWMDALEQFQLQHPDIHVDMSAFGLHEVKKRLLSRQLDFMICSSFDTEGLQEDYHCEKLGSLPVVIYGRAQHPVLRRTSPVTWKDLKNCSFYTISPLIASWPQELLFQYGQQHGFQPRIAGYTDTQLSQVMKIKTSDALMLSLRLDSLLQDEKLSAVTMKEETEIMLVWRKDCEAAVSAFAHTMLHQEQGAFTNSHEELCNR</sequence>
<gene>
    <name evidence="6" type="ORF">DXA38_09330</name>
</gene>
<dbReference type="EMBL" id="QVEV01000011">
    <property type="protein sequence ID" value="RGC15860.1"/>
    <property type="molecule type" value="Genomic_DNA"/>
</dbReference>
<evidence type="ECO:0000256" key="4">
    <source>
        <dbReference type="ARBA" id="ARBA00023163"/>
    </source>
</evidence>